<feature type="transmembrane region" description="Helical" evidence="2">
    <location>
        <begin position="174"/>
        <end position="193"/>
    </location>
</feature>
<feature type="transmembrane region" description="Helical" evidence="2">
    <location>
        <begin position="42"/>
        <end position="61"/>
    </location>
</feature>
<dbReference type="EMBL" id="JACHEM010000010">
    <property type="protein sequence ID" value="MBB6437505.1"/>
    <property type="molecule type" value="Genomic_DNA"/>
</dbReference>
<organism evidence="3 4">
    <name type="scientific">Streptomyces candidus</name>
    <dbReference type="NCBI Taxonomy" id="67283"/>
    <lineage>
        <taxon>Bacteria</taxon>
        <taxon>Bacillati</taxon>
        <taxon>Actinomycetota</taxon>
        <taxon>Actinomycetes</taxon>
        <taxon>Kitasatosporales</taxon>
        <taxon>Streptomycetaceae</taxon>
        <taxon>Streptomyces</taxon>
    </lineage>
</organism>
<feature type="region of interest" description="Disordered" evidence="1">
    <location>
        <begin position="1"/>
        <end position="26"/>
    </location>
</feature>
<name>A0A7X0LQX0_9ACTN</name>
<keyword evidence="2" id="KW-0472">Membrane</keyword>
<dbReference type="AlphaFoldDB" id="A0A7X0LQX0"/>
<dbReference type="InterPro" id="IPR018650">
    <property type="entry name" value="STSV1_Orf64"/>
</dbReference>
<feature type="transmembrane region" description="Helical" evidence="2">
    <location>
        <begin position="147"/>
        <end position="167"/>
    </location>
</feature>
<sequence length="519" mass="56244">MVESVVRNAGRRTERIPSPRGPENPGARLRTVLRQRLPGPRVLAWSLTALFFVLYSTVAVLRNGRMLNAGFDLGIFEQAIAAYARGQAPIVELKGPGFNLLGDHFHPILVLVAPFYRLFPSGVTLLVVQSALLALACWPVTRWAHRAVGPVAALVAGCGVGASWGIVSAAAKDFHEIAFAVPLLAFSAVALGQRRWWAGALWATPLLLVKEDLGLTLAAVGAYIAWQAWREPRAAGGRADPGPRSRMRLGVSVVLLGVVGTAVEILVLLPAMNPDGGFAYWGQIPGDEASPSGNVIGLALGVFWPPMKWLLLLMLAAPVAFVGVRSPLLLLCLPTLGWRFVAGNEHYWTPGFHYSAILMPVLFAGFVDVLSRRRDLLPGVRRRRALGFSAAFTAATAAVYPLHDLVLPSAWRTPERVVIAREILDRIPDGDTVASSNRLAPMLTSRTTVSLVCYGTGPDPAVPTGLPANPPRWVVSDSADPTVKVPCPRERTERMLRLYREHGYVQVTERDGITLLRRP</sequence>
<reference evidence="3 4" key="1">
    <citation type="submission" date="2020-08" db="EMBL/GenBank/DDBJ databases">
        <title>Genomic Encyclopedia of Type Strains, Phase IV (KMG-IV): sequencing the most valuable type-strain genomes for metagenomic binning, comparative biology and taxonomic classification.</title>
        <authorList>
            <person name="Goeker M."/>
        </authorList>
    </citation>
    <scope>NUCLEOTIDE SEQUENCE [LARGE SCALE GENOMIC DNA]</scope>
    <source>
        <strain evidence="3 4">DSM 40141</strain>
    </source>
</reference>
<keyword evidence="2" id="KW-1133">Transmembrane helix</keyword>
<keyword evidence="4" id="KW-1185">Reference proteome</keyword>
<feature type="transmembrane region" description="Helical" evidence="2">
    <location>
        <begin position="118"/>
        <end position="141"/>
    </location>
</feature>
<dbReference type="RefSeq" id="WP_185032896.1">
    <property type="nucleotide sequence ID" value="NZ_BNBN01000014.1"/>
</dbReference>
<feature type="transmembrane region" description="Helical" evidence="2">
    <location>
        <begin position="383"/>
        <end position="402"/>
    </location>
</feature>
<protein>
    <submittedName>
        <fullName evidence="3">Putative membrane protein</fullName>
    </submittedName>
</protein>
<feature type="transmembrane region" description="Helical" evidence="2">
    <location>
        <begin position="351"/>
        <end position="371"/>
    </location>
</feature>
<dbReference type="Pfam" id="PF09852">
    <property type="entry name" value="DUF2079"/>
    <property type="match status" value="1"/>
</dbReference>
<proteinExistence type="predicted"/>
<keyword evidence="2" id="KW-0812">Transmembrane</keyword>
<evidence type="ECO:0000313" key="4">
    <source>
        <dbReference type="Proteomes" id="UP000540423"/>
    </source>
</evidence>
<accession>A0A7X0LQX0</accession>
<feature type="transmembrane region" description="Helical" evidence="2">
    <location>
        <begin position="311"/>
        <end position="331"/>
    </location>
</feature>
<comment type="caution">
    <text evidence="3">The sequence shown here is derived from an EMBL/GenBank/DDBJ whole genome shotgun (WGS) entry which is preliminary data.</text>
</comment>
<gene>
    <name evidence="3" type="ORF">HNQ79_004006</name>
</gene>
<evidence type="ECO:0000256" key="1">
    <source>
        <dbReference type="SAM" id="MobiDB-lite"/>
    </source>
</evidence>
<dbReference type="Proteomes" id="UP000540423">
    <property type="component" value="Unassembled WGS sequence"/>
</dbReference>
<evidence type="ECO:0000313" key="3">
    <source>
        <dbReference type="EMBL" id="MBB6437505.1"/>
    </source>
</evidence>
<feature type="transmembrane region" description="Helical" evidence="2">
    <location>
        <begin position="249"/>
        <end position="269"/>
    </location>
</feature>
<evidence type="ECO:0000256" key="2">
    <source>
        <dbReference type="SAM" id="Phobius"/>
    </source>
</evidence>
<feature type="transmembrane region" description="Helical" evidence="2">
    <location>
        <begin position="289"/>
        <end position="304"/>
    </location>
</feature>